<organism evidence="6 7">
    <name type="scientific">Wuchereria bancrofti</name>
    <dbReference type="NCBI Taxonomy" id="6293"/>
    <lineage>
        <taxon>Eukaryota</taxon>
        <taxon>Metazoa</taxon>
        <taxon>Ecdysozoa</taxon>
        <taxon>Nematoda</taxon>
        <taxon>Chromadorea</taxon>
        <taxon>Rhabditida</taxon>
        <taxon>Spirurina</taxon>
        <taxon>Spiruromorpha</taxon>
        <taxon>Filarioidea</taxon>
        <taxon>Onchocercidae</taxon>
        <taxon>Wuchereria</taxon>
    </lineage>
</organism>
<dbReference type="GO" id="GO:0000978">
    <property type="term" value="F:RNA polymerase II cis-regulatory region sequence-specific DNA binding"/>
    <property type="evidence" value="ECO:0007669"/>
    <property type="project" value="TreeGrafter"/>
</dbReference>
<feature type="domain" description="PAS" evidence="4">
    <location>
        <begin position="286"/>
        <end position="323"/>
    </location>
</feature>
<dbReference type="InterPro" id="IPR036638">
    <property type="entry name" value="HLH_DNA-bd_sf"/>
</dbReference>
<accession>A0AAF5Q4Y2</accession>
<dbReference type="InterPro" id="IPR013655">
    <property type="entry name" value="PAS_fold_3"/>
</dbReference>
<dbReference type="PROSITE" id="PS50112">
    <property type="entry name" value="PAS"/>
    <property type="match status" value="1"/>
</dbReference>
<reference evidence="6" key="2">
    <citation type="journal article" date="2016" name="Mol. Ecol.">
        <title>Population genomics of the filarial nematode parasite Wuchereria bancrofti from mosquitoes.</title>
        <authorList>
            <person name="Small S.T."/>
            <person name="Reimer L.J."/>
            <person name="Tisch D.J."/>
            <person name="King C.L."/>
            <person name="Christensen B.M."/>
            <person name="Siba P.M."/>
            <person name="Kazura J.W."/>
            <person name="Serre D."/>
            <person name="Zimmerman P.A."/>
        </authorList>
    </citation>
    <scope>NUCLEOTIDE SEQUENCE</scope>
    <source>
        <strain evidence="6">pt0022</strain>
    </source>
</reference>
<dbReference type="InterPro" id="IPR035965">
    <property type="entry name" value="PAS-like_dom_sf"/>
</dbReference>
<evidence type="ECO:0000256" key="3">
    <source>
        <dbReference type="SAM" id="MobiDB-lite"/>
    </source>
</evidence>
<reference evidence="7" key="3">
    <citation type="submission" date="2024-02" db="UniProtKB">
        <authorList>
            <consortium name="WormBaseParasite"/>
        </authorList>
    </citation>
    <scope>IDENTIFICATION</scope>
    <source>
        <strain evidence="7">pt0022</strain>
    </source>
</reference>
<dbReference type="PROSITE" id="PS50888">
    <property type="entry name" value="BHLH"/>
    <property type="match status" value="1"/>
</dbReference>
<feature type="compositionally biased region" description="Polar residues" evidence="3">
    <location>
        <begin position="442"/>
        <end position="456"/>
    </location>
</feature>
<keyword evidence="1" id="KW-0090">Biological rhythms</keyword>
<dbReference type="Proteomes" id="UP000093561">
    <property type="component" value="Unassembled WGS sequence"/>
</dbReference>
<dbReference type="PANTHER" id="PTHR46055:SF3">
    <property type="entry name" value="CIRCADIAN LOCOMOTER OUTPUT CYCLES PROTEIN KAPUT"/>
    <property type="match status" value="1"/>
</dbReference>
<reference evidence="6" key="1">
    <citation type="submission" date="2015-03" db="EMBL/GenBank/DDBJ databases">
        <title>Wuchereria bancrofti Genome Sequencing Papua New Guinea Strain.</title>
        <authorList>
            <person name="Small S.T."/>
            <person name="Serre D."/>
            <person name="Zimmerman P.A."/>
        </authorList>
    </citation>
    <scope>NUCLEOTIDE SEQUENCE [LARGE SCALE GENOMIC DNA]</scope>
    <source>
        <strain evidence="6">pt0022</strain>
    </source>
</reference>
<name>A0AAF5Q4Y2_WUCBA</name>
<dbReference type="InterPro" id="IPR011598">
    <property type="entry name" value="bHLH_dom"/>
</dbReference>
<dbReference type="SUPFAM" id="SSF55785">
    <property type="entry name" value="PYP-like sensor domain (PAS domain)"/>
    <property type="match status" value="1"/>
</dbReference>
<dbReference type="Gene3D" id="3.30.450.20">
    <property type="entry name" value="PAS domain"/>
    <property type="match status" value="1"/>
</dbReference>
<keyword evidence="2" id="KW-0539">Nucleus</keyword>
<evidence type="ECO:0000256" key="1">
    <source>
        <dbReference type="ARBA" id="ARBA00023108"/>
    </source>
</evidence>
<dbReference type="SMART" id="SM00353">
    <property type="entry name" value="HLH"/>
    <property type="match status" value="1"/>
</dbReference>
<evidence type="ECO:0000313" key="7">
    <source>
        <dbReference type="WBParaSite" id="mrna-Wban_09892"/>
    </source>
</evidence>
<dbReference type="PANTHER" id="PTHR46055">
    <property type="entry name" value="CIRCADIAN LOCOMOTER OUTPUT CYCLES PROTEIN KAPUT"/>
    <property type="match status" value="1"/>
</dbReference>
<feature type="region of interest" description="Disordered" evidence="3">
    <location>
        <begin position="478"/>
        <end position="497"/>
    </location>
</feature>
<dbReference type="GO" id="GO:0000981">
    <property type="term" value="F:DNA-binding transcription factor activity, RNA polymerase II-specific"/>
    <property type="evidence" value="ECO:0007669"/>
    <property type="project" value="InterPro"/>
</dbReference>
<proteinExistence type="predicted"/>
<evidence type="ECO:0000313" key="6">
    <source>
        <dbReference type="Proteomes" id="UP000093561"/>
    </source>
</evidence>
<dbReference type="SMART" id="SM00091">
    <property type="entry name" value="PAS"/>
    <property type="match status" value="2"/>
</dbReference>
<feature type="domain" description="BHLH" evidence="5">
    <location>
        <begin position="20"/>
        <end position="70"/>
    </location>
</feature>
<dbReference type="InterPro" id="IPR047230">
    <property type="entry name" value="CLOCK-like"/>
</dbReference>
<feature type="compositionally biased region" description="Low complexity" evidence="3">
    <location>
        <begin position="432"/>
        <end position="441"/>
    </location>
</feature>
<dbReference type="AlphaFoldDB" id="A0AAF5Q4Y2"/>
<sequence length="620" mass="69123">MAQSNSSFSDNTPTFSEKGLKRKTRNESEKRRRDTFNQLIGELTLLVAKDDRKMDKSSVLKCAINFLKQQHFQAESTSDEASSAALDSKLRITTGYNIPDIVQLYMDALAAGTFCIHCSGHIEHASTSFATLFDDTICELQGKNFFDLLDDKSAESFCGTISTEVLHSVPNGTTMHSTVIQETVTTKKLRRQLLVIGYLKKITHNNDHLCISDKVAENETDKSKKKIVTITEANESLRFVGVIIPLSNRPESEITLETISSWERRNANFIILYNTEFVCVDAKGCQLLGYSRFDLLGTSGYDYIHTDDLLQVAENHTQLMELGTYQIKSHRLRTKSHQWIWVNCVAVIENQISFKRVRCNYRVISMENVEKFKGTVTSTKKKSTEFLLSFSTTKSSSSSSENPHCTTKAISTNICPLSISSLSSSIGNASKSFSTTGHSSSEQANNSLSATSPEKHTNSSCTAKIVIAPLPLKRIRKGESSEISDNSPSTSFKYSSSLCQPPSTVLSSLSAEMLQSKRRNQIPVAVIEHYPLSDSKLKATEATLAASNSNESRINVSNLTSSSTSMVTPAALSISPMYQQVWEELQRRSEILRQQVLQKEMELRELHLKRFLASLHGDKY</sequence>
<dbReference type="Pfam" id="PF08447">
    <property type="entry name" value="PAS_3"/>
    <property type="match status" value="1"/>
</dbReference>
<feature type="compositionally biased region" description="Polar residues" evidence="3">
    <location>
        <begin position="1"/>
        <end position="15"/>
    </location>
</feature>
<evidence type="ECO:0000259" key="4">
    <source>
        <dbReference type="PROSITE" id="PS50112"/>
    </source>
</evidence>
<dbReference type="WBParaSite" id="mrna-Wban_09892">
    <property type="protein sequence ID" value="mrna-Wban_09892"/>
    <property type="gene ID" value="Wban_09892"/>
</dbReference>
<feature type="region of interest" description="Disordered" evidence="3">
    <location>
        <begin position="1"/>
        <end position="33"/>
    </location>
</feature>
<evidence type="ECO:0000256" key="2">
    <source>
        <dbReference type="ARBA" id="ARBA00023242"/>
    </source>
</evidence>
<dbReference type="GO" id="GO:1990513">
    <property type="term" value="C:CLOCK-BMAL transcription complex"/>
    <property type="evidence" value="ECO:0007669"/>
    <property type="project" value="TreeGrafter"/>
</dbReference>
<dbReference type="GO" id="GO:0046983">
    <property type="term" value="F:protein dimerization activity"/>
    <property type="evidence" value="ECO:0007669"/>
    <property type="project" value="InterPro"/>
</dbReference>
<dbReference type="CDD" id="cd00130">
    <property type="entry name" value="PAS"/>
    <property type="match status" value="1"/>
</dbReference>
<feature type="compositionally biased region" description="Polar residues" evidence="3">
    <location>
        <begin position="481"/>
        <end position="497"/>
    </location>
</feature>
<dbReference type="InterPro" id="IPR000014">
    <property type="entry name" value="PAS"/>
</dbReference>
<dbReference type="Gene3D" id="4.10.280.10">
    <property type="entry name" value="Helix-loop-helix DNA-binding domain"/>
    <property type="match status" value="1"/>
</dbReference>
<dbReference type="SUPFAM" id="SSF47459">
    <property type="entry name" value="HLH, helix-loop-helix DNA-binding domain"/>
    <property type="match status" value="1"/>
</dbReference>
<protein>
    <submittedName>
        <fullName evidence="7">PAS domain-containing protein</fullName>
    </submittedName>
</protein>
<dbReference type="GO" id="GO:0032922">
    <property type="term" value="P:circadian regulation of gene expression"/>
    <property type="evidence" value="ECO:0007669"/>
    <property type="project" value="InterPro"/>
</dbReference>
<dbReference type="Pfam" id="PF00010">
    <property type="entry name" value="HLH"/>
    <property type="match status" value="1"/>
</dbReference>
<feature type="region of interest" description="Disordered" evidence="3">
    <location>
        <begin position="432"/>
        <end position="456"/>
    </location>
</feature>
<evidence type="ECO:0000259" key="5">
    <source>
        <dbReference type="PROSITE" id="PS50888"/>
    </source>
</evidence>